<keyword evidence="1" id="KW-0472">Membrane</keyword>
<accession>A0A6V7UHI4</accession>
<name>A0A6V7UHI4_MELEN</name>
<dbReference type="EMBL" id="CAJEWN010000065">
    <property type="protein sequence ID" value="CAD2157252.1"/>
    <property type="molecule type" value="Genomic_DNA"/>
</dbReference>
<keyword evidence="1" id="KW-0812">Transmembrane</keyword>
<gene>
    <name evidence="2" type="ORF">MENT_LOCUS12550</name>
</gene>
<organism evidence="2 3">
    <name type="scientific">Meloidogyne enterolobii</name>
    <name type="common">Root-knot nematode worm</name>
    <name type="synonym">Meloidogyne mayaguensis</name>
    <dbReference type="NCBI Taxonomy" id="390850"/>
    <lineage>
        <taxon>Eukaryota</taxon>
        <taxon>Metazoa</taxon>
        <taxon>Ecdysozoa</taxon>
        <taxon>Nematoda</taxon>
        <taxon>Chromadorea</taxon>
        <taxon>Rhabditida</taxon>
        <taxon>Tylenchina</taxon>
        <taxon>Tylenchomorpha</taxon>
        <taxon>Tylenchoidea</taxon>
        <taxon>Meloidogynidae</taxon>
        <taxon>Meloidogyninae</taxon>
        <taxon>Meloidogyne</taxon>
    </lineage>
</organism>
<protein>
    <submittedName>
        <fullName evidence="2">Uncharacterized protein</fullName>
    </submittedName>
</protein>
<proteinExistence type="predicted"/>
<evidence type="ECO:0000313" key="3">
    <source>
        <dbReference type="Proteomes" id="UP000580250"/>
    </source>
</evidence>
<keyword evidence="1" id="KW-1133">Transmembrane helix</keyword>
<dbReference type="AlphaFoldDB" id="A0A6V7UHI4"/>
<comment type="caution">
    <text evidence="2">The sequence shown here is derived from an EMBL/GenBank/DDBJ whole genome shotgun (WGS) entry which is preliminary data.</text>
</comment>
<feature type="transmembrane region" description="Helical" evidence="1">
    <location>
        <begin position="6"/>
        <end position="29"/>
    </location>
</feature>
<sequence>MHLIKILAAVIYAYFATFFGILEFFVYILSPLMLSYCNNLLRSEPYQIKFKFNLTTLKLQIKSF</sequence>
<evidence type="ECO:0000256" key="1">
    <source>
        <dbReference type="SAM" id="Phobius"/>
    </source>
</evidence>
<evidence type="ECO:0000313" key="2">
    <source>
        <dbReference type="EMBL" id="CAD2157252.1"/>
    </source>
</evidence>
<reference evidence="2 3" key="1">
    <citation type="submission" date="2020-08" db="EMBL/GenBank/DDBJ databases">
        <authorList>
            <person name="Koutsovoulos G."/>
            <person name="Danchin GJ E."/>
        </authorList>
    </citation>
    <scope>NUCLEOTIDE SEQUENCE [LARGE SCALE GENOMIC DNA]</scope>
</reference>
<dbReference type="Proteomes" id="UP000580250">
    <property type="component" value="Unassembled WGS sequence"/>
</dbReference>